<dbReference type="Proteomes" id="UP000000813">
    <property type="component" value="Chromosome linear"/>
</dbReference>
<protein>
    <submittedName>
        <fullName evidence="1">Uncharacterized protein</fullName>
    </submittedName>
</protein>
<dbReference type="EnsemblBacteria" id="AAL44729">
    <property type="protein sequence ID" value="AAL44729"/>
    <property type="gene ID" value="Atu3921"/>
</dbReference>
<sequence length="52" mass="5881">MLQMAPDPRFNRLHIRISDVCLRRALLFSAVDGTIAGKTTQTQAIETNHLKM</sequence>
<reference evidence="1 2" key="1">
    <citation type="journal article" date="2001" name="Science">
        <title>The genome of the natural genetic engineer Agrobacterium tumefaciens C58.</title>
        <authorList>
            <person name="Wood D.W."/>
            <person name="Setubal J.C."/>
            <person name="Kaul R."/>
            <person name="Monks D.E."/>
            <person name="Kitajima J.P."/>
            <person name="Okura V.K."/>
            <person name="Zhou Y."/>
            <person name="Chen L."/>
            <person name="Wood G.E."/>
            <person name="Almeida N.F.Jr."/>
            <person name="Woo L."/>
            <person name="Chen Y."/>
            <person name="Paulsen I.T."/>
            <person name="Eisen J.A."/>
            <person name="Karp P.D."/>
            <person name="Bovee D.Sr."/>
            <person name="Chapman P."/>
            <person name="Clendenning J."/>
            <person name="Deatherage G."/>
            <person name="Gillet W."/>
            <person name="Grant C."/>
            <person name="Kutyavin T."/>
            <person name="Levy R."/>
            <person name="Li M.J."/>
            <person name="McClelland E."/>
            <person name="Palmieri A."/>
            <person name="Raymond C."/>
            <person name="Rouse G."/>
            <person name="Saenphimmachak C."/>
            <person name="Wu Z."/>
            <person name="Romero P."/>
            <person name="Gordon D."/>
            <person name="Zhang S."/>
            <person name="Yoo H."/>
            <person name="Tao Y."/>
            <person name="Biddle P."/>
            <person name="Jung M."/>
            <person name="Krespan W."/>
            <person name="Perry M."/>
            <person name="Gordon-Kamm B."/>
            <person name="Liao L."/>
            <person name="Kim S."/>
            <person name="Hendrick C."/>
            <person name="Zhao Z.Y."/>
            <person name="Dolan M."/>
            <person name="Chumley F."/>
            <person name="Tingey S.V."/>
            <person name="Tomb J.F."/>
            <person name="Gordon M.P."/>
            <person name="Olson M.V."/>
            <person name="Nester E.W."/>
        </authorList>
    </citation>
    <scope>NUCLEOTIDE SEQUENCE [LARGE SCALE GENOMIC DNA]</scope>
    <source>
        <strain evidence="2">C58 / ATCC 33970</strain>
    </source>
</reference>
<gene>
    <name evidence="1" type="ordered locus">Atu3921</name>
</gene>
<evidence type="ECO:0000313" key="1">
    <source>
        <dbReference type="EMBL" id="AAL44729.1"/>
    </source>
</evidence>
<dbReference type="PIR" id="AC3039">
    <property type="entry name" value="AC3039"/>
</dbReference>
<dbReference type="BioCyc" id="AGRO:ATU3921-MONOMER"/>
<dbReference type="HOGENOM" id="CLU_3075978_0_0_5"/>
<accession>Q8U909</accession>
<name>Q8U909_AGRFC</name>
<dbReference type="AlphaFoldDB" id="Q8U909"/>
<keyword evidence="2" id="KW-1185">Reference proteome</keyword>
<organism evidence="1 2">
    <name type="scientific">Agrobacterium fabrum (strain C58 / ATCC 33970)</name>
    <name type="common">Agrobacterium tumefaciens (strain C58)</name>
    <dbReference type="NCBI Taxonomy" id="176299"/>
    <lineage>
        <taxon>Bacteria</taxon>
        <taxon>Pseudomonadati</taxon>
        <taxon>Pseudomonadota</taxon>
        <taxon>Alphaproteobacteria</taxon>
        <taxon>Hyphomicrobiales</taxon>
        <taxon>Rhizobiaceae</taxon>
        <taxon>Rhizobium/Agrobacterium group</taxon>
        <taxon>Agrobacterium</taxon>
        <taxon>Agrobacterium tumefaciens complex</taxon>
    </lineage>
</organism>
<dbReference type="KEGG" id="atu:Atu3921"/>
<proteinExistence type="predicted"/>
<dbReference type="STRING" id="176299.Atu3921"/>
<dbReference type="EMBL" id="AE007870">
    <property type="protein sequence ID" value="AAL44729.1"/>
    <property type="molecule type" value="Genomic_DNA"/>
</dbReference>
<reference evidence="1 2" key="2">
    <citation type="journal article" date="2001" name="Science">
        <title>Genome sequence of the plant pathogen and biotechnology agent Agrobacterium tumefaciens C58.</title>
        <authorList>
            <person name="Goodner B."/>
            <person name="Hinkle G."/>
            <person name="Gattung S."/>
            <person name="Miller N."/>
            <person name="Blanchard M."/>
            <person name="Qurollo B."/>
            <person name="Goldman B.S."/>
            <person name="Cao Y."/>
            <person name="Askenazi M."/>
            <person name="Halling C."/>
            <person name="Mullin L."/>
            <person name="Houmiel K."/>
            <person name="Gordon J."/>
            <person name="Vaudin M."/>
            <person name="Iartchouk O."/>
            <person name="Epp A."/>
            <person name="Liu F."/>
            <person name="Wollam C."/>
            <person name="Allinger M."/>
            <person name="Doughty D."/>
            <person name="Scott C."/>
            <person name="Lappas C."/>
            <person name="Markelz B."/>
            <person name="Flanagan C."/>
            <person name="Crowell C."/>
            <person name="Gurson J."/>
            <person name="Lomo C."/>
            <person name="Sear C."/>
            <person name="Strub G."/>
            <person name="Cielo C."/>
            <person name="Slater S."/>
        </authorList>
    </citation>
    <scope>NUCLEOTIDE SEQUENCE [LARGE SCALE GENOMIC DNA]</scope>
    <source>
        <strain evidence="2">C58 / ATCC 33970</strain>
    </source>
</reference>
<evidence type="ECO:0000313" key="2">
    <source>
        <dbReference type="Proteomes" id="UP000000813"/>
    </source>
</evidence>